<feature type="region of interest" description="Disordered" evidence="9">
    <location>
        <begin position="241"/>
        <end position="260"/>
    </location>
</feature>
<evidence type="ECO:0000256" key="4">
    <source>
        <dbReference type="ARBA" id="ARBA00022801"/>
    </source>
</evidence>
<dbReference type="GO" id="GO:0003697">
    <property type="term" value="F:single-stranded DNA binding"/>
    <property type="evidence" value="ECO:0007669"/>
    <property type="project" value="InterPro"/>
</dbReference>
<dbReference type="AlphaFoldDB" id="A0A518BBQ8"/>
<evidence type="ECO:0000256" key="5">
    <source>
        <dbReference type="ARBA" id="ARBA00023124"/>
    </source>
</evidence>
<organism evidence="10 11">
    <name type="scientific">Kolteria novifilia</name>
    <dbReference type="NCBI Taxonomy" id="2527975"/>
    <lineage>
        <taxon>Bacteria</taxon>
        <taxon>Pseudomonadati</taxon>
        <taxon>Planctomycetota</taxon>
        <taxon>Planctomycetia</taxon>
        <taxon>Kolteriales</taxon>
        <taxon>Kolteriaceae</taxon>
        <taxon>Kolteria</taxon>
    </lineage>
</organism>
<dbReference type="EMBL" id="CP036279">
    <property type="protein sequence ID" value="QDU64333.1"/>
    <property type="molecule type" value="Genomic_DNA"/>
</dbReference>
<proteinExistence type="inferred from homology"/>
<keyword evidence="4 8" id="KW-0378">Hydrolase</keyword>
<dbReference type="KEGG" id="knv:Pan216_52230"/>
<dbReference type="PANTHER" id="PTHR13604:SF0">
    <property type="entry name" value="ABASIC SITE PROCESSING PROTEIN HMCES"/>
    <property type="match status" value="1"/>
</dbReference>
<name>A0A518BBQ8_9BACT</name>
<feature type="region of interest" description="Disordered" evidence="9">
    <location>
        <begin position="1"/>
        <end position="23"/>
    </location>
</feature>
<keyword evidence="3" id="KW-0227">DNA damage</keyword>
<evidence type="ECO:0000256" key="1">
    <source>
        <dbReference type="ARBA" id="ARBA00008136"/>
    </source>
</evidence>
<dbReference type="Gene3D" id="3.90.1680.10">
    <property type="entry name" value="SOS response associated peptidase-like"/>
    <property type="match status" value="1"/>
</dbReference>
<reference evidence="10 11" key="1">
    <citation type="submission" date="2019-02" db="EMBL/GenBank/DDBJ databases">
        <title>Deep-cultivation of Planctomycetes and their phenomic and genomic characterization uncovers novel biology.</title>
        <authorList>
            <person name="Wiegand S."/>
            <person name="Jogler M."/>
            <person name="Boedeker C."/>
            <person name="Pinto D."/>
            <person name="Vollmers J."/>
            <person name="Rivas-Marin E."/>
            <person name="Kohn T."/>
            <person name="Peeters S.H."/>
            <person name="Heuer A."/>
            <person name="Rast P."/>
            <person name="Oberbeckmann S."/>
            <person name="Bunk B."/>
            <person name="Jeske O."/>
            <person name="Meyerdierks A."/>
            <person name="Storesund J.E."/>
            <person name="Kallscheuer N."/>
            <person name="Luecker S."/>
            <person name="Lage O.M."/>
            <person name="Pohl T."/>
            <person name="Merkel B.J."/>
            <person name="Hornburger P."/>
            <person name="Mueller R.-W."/>
            <person name="Bruemmer F."/>
            <person name="Labrenz M."/>
            <person name="Spormann A.M."/>
            <person name="Op den Camp H."/>
            <person name="Overmann J."/>
            <person name="Amann R."/>
            <person name="Jetten M.S.M."/>
            <person name="Mascher T."/>
            <person name="Medema M.H."/>
            <person name="Devos D.P."/>
            <person name="Kaster A.-K."/>
            <person name="Ovreas L."/>
            <person name="Rohde M."/>
            <person name="Galperin M.Y."/>
            <person name="Jogler C."/>
        </authorList>
    </citation>
    <scope>NUCLEOTIDE SEQUENCE [LARGE SCALE GENOMIC DNA]</scope>
    <source>
        <strain evidence="10 11">Pan216</strain>
    </source>
</reference>
<evidence type="ECO:0000256" key="3">
    <source>
        <dbReference type="ARBA" id="ARBA00022763"/>
    </source>
</evidence>
<dbReference type="SUPFAM" id="SSF143081">
    <property type="entry name" value="BB1717-like"/>
    <property type="match status" value="1"/>
</dbReference>
<dbReference type="GO" id="GO:0008233">
    <property type="term" value="F:peptidase activity"/>
    <property type="evidence" value="ECO:0007669"/>
    <property type="project" value="UniProtKB-KW"/>
</dbReference>
<dbReference type="PANTHER" id="PTHR13604">
    <property type="entry name" value="DC12-RELATED"/>
    <property type="match status" value="1"/>
</dbReference>
<evidence type="ECO:0000256" key="8">
    <source>
        <dbReference type="RuleBase" id="RU364100"/>
    </source>
</evidence>
<dbReference type="GO" id="GO:0006508">
    <property type="term" value="P:proteolysis"/>
    <property type="evidence" value="ECO:0007669"/>
    <property type="project" value="UniProtKB-KW"/>
</dbReference>
<dbReference type="GO" id="GO:0106300">
    <property type="term" value="P:protein-DNA covalent cross-linking repair"/>
    <property type="evidence" value="ECO:0007669"/>
    <property type="project" value="InterPro"/>
</dbReference>
<dbReference type="GO" id="GO:0016829">
    <property type="term" value="F:lyase activity"/>
    <property type="evidence" value="ECO:0007669"/>
    <property type="project" value="UniProtKB-KW"/>
</dbReference>
<evidence type="ECO:0000256" key="2">
    <source>
        <dbReference type="ARBA" id="ARBA00022670"/>
    </source>
</evidence>
<evidence type="ECO:0000313" key="11">
    <source>
        <dbReference type="Proteomes" id="UP000317093"/>
    </source>
</evidence>
<dbReference type="InterPro" id="IPR003738">
    <property type="entry name" value="SRAP"/>
</dbReference>
<protein>
    <recommendedName>
        <fullName evidence="8">Abasic site processing protein</fullName>
        <ecNumber evidence="8">3.4.-.-</ecNumber>
    </recommendedName>
</protein>
<keyword evidence="11" id="KW-1185">Reference proteome</keyword>
<evidence type="ECO:0000256" key="9">
    <source>
        <dbReference type="SAM" id="MobiDB-lite"/>
    </source>
</evidence>
<evidence type="ECO:0000256" key="7">
    <source>
        <dbReference type="ARBA" id="ARBA00023239"/>
    </source>
</evidence>
<dbReference type="Pfam" id="PF02586">
    <property type="entry name" value="SRAP"/>
    <property type="match status" value="1"/>
</dbReference>
<dbReference type="EC" id="3.4.-.-" evidence="8"/>
<sequence length="260" mass="29864">MYHESAPSAKGENLRRTTAFRPFDPHQDTNAMCGRFTLRTAPDAFATNLEIEEPYPLLQPRFNIAPTQDVATVRQRDGHRTLDFLRWGLVPSWSKDAKGGARMINARAETVAIKPAFRAAFKRRRCLVVADGYYEWRHNGKEKQPHLIHFEDDRVLFFAGLWEAWKREEAASPLLTCTIITTEASPRLAHLHDRMPTILQDETIDLWLDEEVEEREFLEKLLVPNESEVLRADRVSTRVNKVQNDDPGCLRPPSGEETSS</sequence>
<keyword evidence="6" id="KW-0238">DNA-binding</keyword>
<evidence type="ECO:0000313" key="10">
    <source>
        <dbReference type="EMBL" id="QDU64333.1"/>
    </source>
</evidence>
<accession>A0A518BBQ8</accession>
<comment type="similarity">
    <text evidence="1 8">Belongs to the SOS response-associated peptidase family.</text>
</comment>
<keyword evidence="5" id="KW-0190">Covalent protein-DNA linkage</keyword>
<evidence type="ECO:0000256" key="6">
    <source>
        <dbReference type="ARBA" id="ARBA00023125"/>
    </source>
</evidence>
<dbReference type="Proteomes" id="UP000317093">
    <property type="component" value="Chromosome"/>
</dbReference>
<keyword evidence="7" id="KW-0456">Lyase</keyword>
<keyword evidence="2 8" id="KW-0645">Protease</keyword>
<dbReference type="InterPro" id="IPR036590">
    <property type="entry name" value="SRAP-like"/>
</dbReference>
<dbReference type="RefSeq" id="WP_419192967.1">
    <property type="nucleotide sequence ID" value="NZ_CP036279.1"/>
</dbReference>
<gene>
    <name evidence="10" type="primary">yedK_2</name>
    <name evidence="10" type="ORF">Pan216_52230</name>
</gene>